<name>A0A382HGT8_9ZZZZ</name>
<dbReference type="GO" id="GO:0046872">
    <property type="term" value="F:metal ion binding"/>
    <property type="evidence" value="ECO:0007669"/>
    <property type="project" value="UniProtKB-KW"/>
</dbReference>
<evidence type="ECO:0000313" key="3">
    <source>
        <dbReference type="EMBL" id="SVB86137.1"/>
    </source>
</evidence>
<dbReference type="InterPro" id="IPR036663">
    <property type="entry name" value="Fumarylacetoacetase_C_sf"/>
</dbReference>
<organism evidence="3">
    <name type="scientific">marine metagenome</name>
    <dbReference type="NCBI Taxonomy" id="408172"/>
    <lineage>
        <taxon>unclassified sequences</taxon>
        <taxon>metagenomes</taxon>
        <taxon>ecological metagenomes</taxon>
    </lineage>
</organism>
<reference evidence="3" key="1">
    <citation type="submission" date="2018-05" db="EMBL/GenBank/DDBJ databases">
        <authorList>
            <person name="Lanie J.A."/>
            <person name="Ng W.-L."/>
            <person name="Kazmierczak K.M."/>
            <person name="Andrzejewski T.M."/>
            <person name="Davidsen T.M."/>
            <person name="Wayne K.J."/>
            <person name="Tettelin H."/>
            <person name="Glass J.I."/>
            <person name="Rusch D."/>
            <person name="Podicherti R."/>
            <person name="Tsui H.-C.T."/>
            <person name="Winkler M.E."/>
        </authorList>
    </citation>
    <scope>NUCLEOTIDE SEQUENCE</scope>
</reference>
<gene>
    <name evidence="3" type="ORF">METZ01_LOCUS238991</name>
</gene>
<dbReference type="AlphaFoldDB" id="A0A382HGT8"/>
<dbReference type="Pfam" id="PF01557">
    <property type="entry name" value="FAA_hydrolase"/>
    <property type="match status" value="1"/>
</dbReference>
<dbReference type="PANTHER" id="PTHR11820">
    <property type="entry name" value="ACYLPYRUVASE"/>
    <property type="match status" value="1"/>
</dbReference>
<dbReference type="SUPFAM" id="SSF56529">
    <property type="entry name" value="FAH"/>
    <property type="match status" value="1"/>
</dbReference>
<sequence length="237" mass="25890">MSVLDGPRSELRRVVFSGTPHWCAAINGRLELDDGRVVDEDEVQHLPPCNPTKIICPHGNYRSRWYEFGGKGEPKEPTYFHKPVSSLNAHGGQLVRPGGHMYLNYEGELAVVIGKPTRNISMEDAWDHIAGFTVANDAGLQDMRDTDAGSMLRVKGADTLCPIGPGIVSGVDVRNSTLRTYRNGTIVQEAVIGEDMWFGIDYLVSDLARHITLVPGDLVLTGTPANSRAVEPGDIIE</sequence>
<keyword evidence="1" id="KW-0479">Metal-binding</keyword>
<feature type="domain" description="Fumarylacetoacetase-like C-terminal" evidence="2">
    <location>
        <begin position="53"/>
        <end position="237"/>
    </location>
</feature>
<feature type="non-terminal residue" evidence="3">
    <location>
        <position position="237"/>
    </location>
</feature>
<dbReference type="EMBL" id="UINC01061016">
    <property type="protein sequence ID" value="SVB86137.1"/>
    <property type="molecule type" value="Genomic_DNA"/>
</dbReference>
<dbReference type="Gene3D" id="3.90.850.10">
    <property type="entry name" value="Fumarylacetoacetase-like, C-terminal domain"/>
    <property type="match status" value="1"/>
</dbReference>
<evidence type="ECO:0000259" key="2">
    <source>
        <dbReference type="Pfam" id="PF01557"/>
    </source>
</evidence>
<dbReference type="GO" id="GO:0003824">
    <property type="term" value="F:catalytic activity"/>
    <property type="evidence" value="ECO:0007669"/>
    <property type="project" value="InterPro"/>
</dbReference>
<evidence type="ECO:0000256" key="1">
    <source>
        <dbReference type="ARBA" id="ARBA00022723"/>
    </source>
</evidence>
<accession>A0A382HGT8</accession>
<dbReference type="InterPro" id="IPR011234">
    <property type="entry name" value="Fumarylacetoacetase-like_C"/>
</dbReference>
<proteinExistence type="predicted"/>
<protein>
    <recommendedName>
        <fullName evidence="2">Fumarylacetoacetase-like C-terminal domain-containing protein</fullName>
    </recommendedName>
</protein>